<evidence type="ECO:0000259" key="5">
    <source>
        <dbReference type="PROSITE" id="PS50949"/>
    </source>
</evidence>
<evidence type="ECO:0000256" key="3">
    <source>
        <dbReference type="ARBA" id="ARBA00023163"/>
    </source>
</evidence>
<evidence type="ECO:0000313" key="7">
    <source>
        <dbReference type="Proteomes" id="UP000199614"/>
    </source>
</evidence>
<evidence type="ECO:0000256" key="1">
    <source>
        <dbReference type="ARBA" id="ARBA00023015"/>
    </source>
</evidence>
<dbReference type="Pfam" id="PF00392">
    <property type="entry name" value="GntR"/>
    <property type="match status" value="1"/>
</dbReference>
<feature type="domain" description="HTH gntR-type" evidence="5">
    <location>
        <begin position="15"/>
        <end position="83"/>
    </location>
</feature>
<evidence type="ECO:0000256" key="2">
    <source>
        <dbReference type="ARBA" id="ARBA00023125"/>
    </source>
</evidence>
<dbReference type="SMART" id="SM00345">
    <property type="entry name" value="HTH_GNTR"/>
    <property type="match status" value="1"/>
</dbReference>
<keyword evidence="7" id="KW-1185">Reference proteome</keyword>
<protein>
    <submittedName>
        <fullName evidence="6">Regulatory protein, gntR family</fullName>
    </submittedName>
</protein>
<feature type="compositionally biased region" description="Low complexity" evidence="4">
    <location>
        <begin position="89"/>
        <end position="99"/>
    </location>
</feature>
<dbReference type="PRINTS" id="PR00035">
    <property type="entry name" value="HTHGNTR"/>
</dbReference>
<evidence type="ECO:0000313" key="6">
    <source>
        <dbReference type="EMBL" id="SFN93742.1"/>
    </source>
</evidence>
<dbReference type="EMBL" id="FOUY01000025">
    <property type="protein sequence ID" value="SFN93742.1"/>
    <property type="molecule type" value="Genomic_DNA"/>
</dbReference>
<dbReference type="AlphaFoldDB" id="A0A1I5D3E2"/>
<dbReference type="InterPro" id="IPR036388">
    <property type="entry name" value="WH-like_DNA-bd_sf"/>
</dbReference>
<keyword evidence="2" id="KW-0238">DNA-binding</keyword>
<dbReference type="PROSITE" id="PS50949">
    <property type="entry name" value="HTH_GNTR"/>
    <property type="match status" value="1"/>
</dbReference>
<dbReference type="InterPro" id="IPR036390">
    <property type="entry name" value="WH_DNA-bd_sf"/>
</dbReference>
<dbReference type="STRING" id="260086.SAMN05216207_10254"/>
<proteinExistence type="predicted"/>
<dbReference type="GO" id="GO:0003677">
    <property type="term" value="F:DNA binding"/>
    <property type="evidence" value="ECO:0007669"/>
    <property type="project" value="UniProtKB-KW"/>
</dbReference>
<dbReference type="Proteomes" id="UP000199614">
    <property type="component" value="Unassembled WGS sequence"/>
</dbReference>
<accession>A0A1I5D3E2</accession>
<organism evidence="6 7">
    <name type="scientific">Pseudonocardia ammonioxydans</name>
    <dbReference type="NCBI Taxonomy" id="260086"/>
    <lineage>
        <taxon>Bacteria</taxon>
        <taxon>Bacillati</taxon>
        <taxon>Actinomycetota</taxon>
        <taxon>Actinomycetes</taxon>
        <taxon>Pseudonocardiales</taxon>
        <taxon>Pseudonocardiaceae</taxon>
        <taxon>Pseudonocardia</taxon>
    </lineage>
</organism>
<keyword evidence="1" id="KW-0805">Transcription regulation</keyword>
<feature type="region of interest" description="Disordered" evidence="4">
    <location>
        <begin position="72"/>
        <end position="105"/>
    </location>
</feature>
<dbReference type="Gene3D" id="1.10.10.10">
    <property type="entry name" value="Winged helix-like DNA-binding domain superfamily/Winged helix DNA-binding domain"/>
    <property type="match status" value="1"/>
</dbReference>
<dbReference type="GO" id="GO:0003700">
    <property type="term" value="F:DNA-binding transcription factor activity"/>
    <property type="evidence" value="ECO:0007669"/>
    <property type="project" value="InterPro"/>
</dbReference>
<sequence length="105" mass="11184">MANAAEHLTVRDGPDGPDEQHRVLAELLAIVRRSKQGDRLPAERRLAEQLGVGRSAVRSALRELSHHELIATRRQAGSFVTSPGPPGRPLSGRPPAGRATAGSRG</sequence>
<evidence type="ECO:0000256" key="4">
    <source>
        <dbReference type="SAM" id="MobiDB-lite"/>
    </source>
</evidence>
<dbReference type="SUPFAM" id="SSF46785">
    <property type="entry name" value="Winged helix' DNA-binding domain"/>
    <property type="match status" value="1"/>
</dbReference>
<name>A0A1I5D3E2_PSUAM</name>
<reference evidence="6 7" key="1">
    <citation type="submission" date="2016-10" db="EMBL/GenBank/DDBJ databases">
        <authorList>
            <person name="de Groot N.N."/>
        </authorList>
    </citation>
    <scope>NUCLEOTIDE SEQUENCE [LARGE SCALE GENOMIC DNA]</scope>
    <source>
        <strain evidence="6 7">CGMCC 4.1877</strain>
    </source>
</reference>
<dbReference type="InterPro" id="IPR000524">
    <property type="entry name" value="Tscrpt_reg_HTH_GntR"/>
</dbReference>
<keyword evidence="3" id="KW-0804">Transcription</keyword>
<gene>
    <name evidence="6" type="ORF">SAMN05216207_10254</name>
</gene>